<keyword evidence="2" id="KW-0808">Transferase</keyword>
<dbReference type="OrthoDB" id="7665907at2"/>
<dbReference type="Proteomes" id="UP000245466">
    <property type="component" value="Unassembled WGS sequence"/>
</dbReference>
<dbReference type="AlphaFoldDB" id="A0A2U1B3B8"/>
<dbReference type="InterPro" id="IPR029044">
    <property type="entry name" value="Nucleotide-diphossugar_trans"/>
</dbReference>
<dbReference type="SUPFAM" id="SSF53448">
    <property type="entry name" value="Nucleotide-diphospho-sugar transferases"/>
    <property type="match status" value="1"/>
</dbReference>
<reference evidence="2 3" key="1">
    <citation type="submission" date="2018-04" db="EMBL/GenBank/DDBJ databases">
        <title>Genomic Encyclopedia of Type Strains, Phase IV (KMG-IV): sequencing the most valuable type-strain genomes for metagenomic binning, comparative biology and taxonomic classification.</title>
        <authorList>
            <person name="Goeker M."/>
        </authorList>
    </citation>
    <scope>NUCLEOTIDE SEQUENCE [LARGE SCALE GENOMIC DNA]</scope>
    <source>
        <strain evidence="2 3">DSM 100231</strain>
    </source>
</reference>
<feature type="domain" description="Glycosyltransferase 2-like" evidence="1">
    <location>
        <begin position="12"/>
        <end position="159"/>
    </location>
</feature>
<name>A0A2U1B3B8_9BACT</name>
<dbReference type="GO" id="GO:0016740">
    <property type="term" value="F:transferase activity"/>
    <property type="evidence" value="ECO:0007669"/>
    <property type="project" value="UniProtKB-KW"/>
</dbReference>
<dbReference type="EMBL" id="QEKI01000002">
    <property type="protein sequence ID" value="PVY43027.1"/>
    <property type="molecule type" value="Genomic_DNA"/>
</dbReference>
<comment type="caution">
    <text evidence="2">The sequence shown here is derived from an EMBL/GenBank/DDBJ whole genome shotgun (WGS) entry which is preliminary data.</text>
</comment>
<dbReference type="RefSeq" id="WP_116542068.1">
    <property type="nucleotide sequence ID" value="NZ_QEKI01000002.1"/>
</dbReference>
<sequence>MLKNLNLKFAAFIITFERPEILLETIDRILNQSCPPQKILIIDNSFSKTTEILLKKVIDPRIEYYSTGYNAGPAGGAKIGLERLAAQGYEWIYWGDDNDPPAFENCFERLLYLAYTNAEKCGQVGAVGQLLDKNKGILKRFETEYLRQKNTVEVDNIGGGMCKIVNSEIIKQGILPDEKKFFGFEELDFDLRCKNAGYSLLVDCSLFLKYREKSNRLNFKRKLGRKVKEENLWREYYSTRNLLSIFWEQNMHKAFLLLILRKSYKSFAGFTYGLSYGVKNFNILFKGLHHGLIGKKGFINKQDLF</sequence>
<organism evidence="2 3">
    <name type="scientific">Pontibacter virosus</name>
    <dbReference type="NCBI Taxonomy" id="1765052"/>
    <lineage>
        <taxon>Bacteria</taxon>
        <taxon>Pseudomonadati</taxon>
        <taxon>Bacteroidota</taxon>
        <taxon>Cytophagia</taxon>
        <taxon>Cytophagales</taxon>
        <taxon>Hymenobacteraceae</taxon>
        <taxon>Pontibacter</taxon>
    </lineage>
</organism>
<protein>
    <submittedName>
        <fullName evidence="2">GT2 family glycosyltransferase</fullName>
    </submittedName>
</protein>
<keyword evidence="3" id="KW-1185">Reference proteome</keyword>
<evidence type="ECO:0000313" key="2">
    <source>
        <dbReference type="EMBL" id="PVY43027.1"/>
    </source>
</evidence>
<dbReference type="Gene3D" id="3.90.550.10">
    <property type="entry name" value="Spore Coat Polysaccharide Biosynthesis Protein SpsA, Chain A"/>
    <property type="match status" value="1"/>
</dbReference>
<proteinExistence type="predicted"/>
<gene>
    <name evidence="2" type="ORF">C8E01_102203</name>
</gene>
<evidence type="ECO:0000259" key="1">
    <source>
        <dbReference type="Pfam" id="PF00535"/>
    </source>
</evidence>
<dbReference type="Pfam" id="PF00535">
    <property type="entry name" value="Glycos_transf_2"/>
    <property type="match status" value="1"/>
</dbReference>
<dbReference type="InterPro" id="IPR001173">
    <property type="entry name" value="Glyco_trans_2-like"/>
</dbReference>
<evidence type="ECO:0000313" key="3">
    <source>
        <dbReference type="Proteomes" id="UP000245466"/>
    </source>
</evidence>
<accession>A0A2U1B3B8</accession>